<dbReference type="GO" id="GO:0006508">
    <property type="term" value="P:proteolysis"/>
    <property type="evidence" value="ECO:0007669"/>
    <property type="project" value="UniProtKB-KW"/>
</dbReference>
<gene>
    <name evidence="11" type="ORF">SAMN05444158_4320</name>
</gene>
<sequence length="528" mass="55474">MANRKMFPNSVIAIPTSGVTAHGLIVSAADPQSRDEKMDVSFSLGIPPALEKELEERVDKGETIPPQELTTKYAVDPTAAGTLQTWLKKEGFTITGVTPDRTTIYASAPASQVEASLGVHTVRVTREGQTYTAASDVPSLPEDIGGAVVNIGGLQPYRQARKHLRSYIQTTPEADGEEPAIANAPPYLVPEILKAYDGARLGLTGKGQEIAILIDTVPLDTDLTSFWTANGVAGSLARITKINVKGGALPTPSGEETLDAEWASTIAPDANVRIYASGTLSFIDLDRALDRIYADALAQPKLRIVSISLGLSEAYMAKGEVDAEEARFVRFAALGVNVFVSTGDAGSNPGPDGHHANGPLAAEWMSTSPHVVAVGGTSLRLANNGQVASETGWTGSGGGKSNFQPRPAWQQGHGVPAGNQRMVPDVGAAADPNEGALVILNGQRLQYGGTSWSAPIWAGLCALINEARQNNHKTPLPYLNSLIYPMIGSNCFRDELTGSNGAYSCGPGYDLVTGIGSPDLKQLAAKLA</sequence>
<keyword evidence="6" id="KW-0106">Calcium</keyword>
<dbReference type="RefSeq" id="WP_146688723.1">
    <property type="nucleotide sequence ID" value="NZ_LT629750.1"/>
</dbReference>
<dbReference type="GO" id="GO:0004252">
    <property type="term" value="F:serine-type endopeptidase activity"/>
    <property type="evidence" value="ECO:0007669"/>
    <property type="project" value="UniProtKB-UniRule"/>
</dbReference>
<dbReference type="GO" id="GO:0046872">
    <property type="term" value="F:metal ion binding"/>
    <property type="evidence" value="ECO:0007669"/>
    <property type="project" value="UniProtKB-KW"/>
</dbReference>
<dbReference type="GO" id="GO:0008240">
    <property type="term" value="F:tripeptidyl-peptidase activity"/>
    <property type="evidence" value="ECO:0007669"/>
    <property type="project" value="TreeGrafter"/>
</dbReference>
<dbReference type="InterPro" id="IPR050819">
    <property type="entry name" value="Tripeptidyl-peptidase_I"/>
</dbReference>
<feature type="domain" description="Peptidase S53" evidence="10">
    <location>
        <begin position="187"/>
        <end position="528"/>
    </location>
</feature>
<dbReference type="PANTHER" id="PTHR14218">
    <property type="entry name" value="PROTEASE S8 TRIPEPTIDYL PEPTIDASE I CLN2"/>
    <property type="match status" value="1"/>
</dbReference>
<evidence type="ECO:0000313" key="12">
    <source>
        <dbReference type="Proteomes" id="UP000243904"/>
    </source>
</evidence>
<evidence type="ECO:0000256" key="1">
    <source>
        <dbReference type="ARBA" id="ARBA00001913"/>
    </source>
</evidence>
<dbReference type="InterPro" id="IPR015366">
    <property type="entry name" value="S53_propep"/>
</dbReference>
<dbReference type="Proteomes" id="UP000243904">
    <property type="component" value="Chromosome I"/>
</dbReference>
<keyword evidence="7" id="KW-0865">Zymogen</keyword>
<proteinExistence type="predicted"/>
<comment type="cofactor">
    <cofactor evidence="1">
        <name>Ca(2+)</name>
        <dbReference type="ChEBI" id="CHEBI:29108"/>
    </cofactor>
</comment>
<dbReference type="SUPFAM" id="SSF54897">
    <property type="entry name" value="Protease propeptides/inhibitors"/>
    <property type="match status" value="1"/>
</dbReference>
<dbReference type="Pfam" id="PF09286">
    <property type="entry name" value="Pro-kuma_activ"/>
    <property type="match status" value="1"/>
</dbReference>
<dbReference type="InterPro" id="IPR030400">
    <property type="entry name" value="Sedolisin_dom"/>
</dbReference>
<protein>
    <submittedName>
        <fullName evidence="11">Kumamolisin</fullName>
    </submittedName>
</protein>
<reference evidence="12" key="1">
    <citation type="submission" date="2016-10" db="EMBL/GenBank/DDBJ databases">
        <authorList>
            <person name="Varghese N."/>
            <person name="Submissions S."/>
        </authorList>
    </citation>
    <scope>NUCLEOTIDE SEQUENCE [LARGE SCALE GENOMIC DNA]</scope>
    <source>
        <strain evidence="12">GAS369</strain>
    </source>
</reference>
<evidence type="ECO:0000256" key="9">
    <source>
        <dbReference type="SAM" id="MobiDB-lite"/>
    </source>
</evidence>
<evidence type="ECO:0000256" key="8">
    <source>
        <dbReference type="PROSITE-ProRule" id="PRU01032"/>
    </source>
</evidence>
<dbReference type="InterPro" id="IPR000209">
    <property type="entry name" value="Peptidase_S8/S53_dom"/>
</dbReference>
<dbReference type="Pfam" id="PF00082">
    <property type="entry name" value="Peptidase_S8"/>
    <property type="match status" value="1"/>
</dbReference>
<organism evidence="11 12">
    <name type="scientific">Bradyrhizobium canariense</name>
    <dbReference type="NCBI Taxonomy" id="255045"/>
    <lineage>
        <taxon>Bacteria</taxon>
        <taxon>Pseudomonadati</taxon>
        <taxon>Pseudomonadota</taxon>
        <taxon>Alphaproteobacteria</taxon>
        <taxon>Hyphomicrobiales</taxon>
        <taxon>Nitrobacteraceae</taxon>
        <taxon>Bradyrhizobium</taxon>
    </lineage>
</organism>
<dbReference type="AlphaFoldDB" id="A0A1H1XGT0"/>
<evidence type="ECO:0000256" key="2">
    <source>
        <dbReference type="ARBA" id="ARBA00022670"/>
    </source>
</evidence>
<dbReference type="InterPro" id="IPR036852">
    <property type="entry name" value="Peptidase_S8/S53_dom_sf"/>
</dbReference>
<dbReference type="SMART" id="SM00944">
    <property type="entry name" value="Pro-kuma_activ"/>
    <property type="match status" value="1"/>
</dbReference>
<keyword evidence="5 8" id="KW-0720">Serine protease</keyword>
<feature type="region of interest" description="Disordered" evidence="9">
    <location>
        <begin position="388"/>
        <end position="413"/>
    </location>
</feature>
<evidence type="ECO:0000313" key="11">
    <source>
        <dbReference type="EMBL" id="SDT08467.1"/>
    </source>
</evidence>
<accession>A0A1H1XGT0</accession>
<feature type="active site" description="Charge relay system" evidence="8">
    <location>
        <position position="259"/>
    </location>
</feature>
<dbReference type="SUPFAM" id="SSF52743">
    <property type="entry name" value="Subtilisin-like"/>
    <property type="match status" value="1"/>
</dbReference>
<dbReference type="PROSITE" id="PS51695">
    <property type="entry name" value="SEDOLISIN"/>
    <property type="match status" value="1"/>
</dbReference>
<evidence type="ECO:0000256" key="6">
    <source>
        <dbReference type="ARBA" id="ARBA00022837"/>
    </source>
</evidence>
<feature type="active site" description="Charge relay system" evidence="8">
    <location>
        <position position="255"/>
    </location>
</feature>
<dbReference type="PANTHER" id="PTHR14218:SF15">
    <property type="entry name" value="TRIPEPTIDYL-PEPTIDASE 1"/>
    <property type="match status" value="1"/>
</dbReference>
<evidence type="ECO:0000259" key="10">
    <source>
        <dbReference type="PROSITE" id="PS51695"/>
    </source>
</evidence>
<keyword evidence="2 8" id="KW-0645">Protease</keyword>
<dbReference type="InterPro" id="IPR023828">
    <property type="entry name" value="Peptidase_S8_Ser-AS"/>
</dbReference>
<feature type="active site" description="Charge relay system" evidence="8">
    <location>
        <position position="451"/>
    </location>
</feature>
<keyword evidence="12" id="KW-1185">Reference proteome</keyword>
<dbReference type="Gene3D" id="3.40.50.200">
    <property type="entry name" value="Peptidase S8/S53 domain"/>
    <property type="match status" value="1"/>
</dbReference>
<evidence type="ECO:0000256" key="3">
    <source>
        <dbReference type="ARBA" id="ARBA00022723"/>
    </source>
</evidence>
<dbReference type="EMBL" id="LT629750">
    <property type="protein sequence ID" value="SDT08467.1"/>
    <property type="molecule type" value="Genomic_DNA"/>
</dbReference>
<evidence type="ECO:0000256" key="7">
    <source>
        <dbReference type="ARBA" id="ARBA00023145"/>
    </source>
</evidence>
<name>A0A1H1XGT0_9BRAD</name>
<evidence type="ECO:0000256" key="4">
    <source>
        <dbReference type="ARBA" id="ARBA00022801"/>
    </source>
</evidence>
<dbReference type="CDD" id="cd04056">
    <property type="entry name" value="Peptidases_S53"/>
    <property type="match status" value="1"/>
</dbReference>
<keyword evidence="3" id="KW-0479">Metal-binding</keyword>
<evidence type="ECO:0000256" key="5">
    <source>
        <dbReference type="ARBA" id="ARBA00022825"/>
    </source>
</evidence>
<comment type="caution">
    <text evidence="8">Lacks conserved residue(s) required for the propagation of feature annotation.</text>
</comment>
<keyword evidence="4 8" id="KW-0378">Hydrolase</keyword>
<dbReference type="PROSITE" id="PS00138">
    <property type="entry name" value="SUBTILASE_SER"/>
    <property type="match status" value="1"/>
</dbReference>